<feature type="compositionally biased region" description="Acidic residues" evidence="8">
    <location>
        <begin position="260"/>
        <end position="341"/>
    </location>
</feature>
<evidence type="ECO:0000256" key="6">
    <source>
        <dbReference type="ARBA" id="ARBA00022840"/>
    </source>
</evidence>
<dbReference type="Pfam" id="PF04408">
    <property type="entry name" value="WHD_HA2"/>
    <property type="match status" value="1"/>
</dbReference>
<dbReference type="GeneID" id="66116252"/>
<keyword evidence="5 11" id="KW-0347">Helicase</keyword>
<name>A0A9P8AH39_9ASCO</name>
<dbReference type="InterPro" id="IPR002464">
    <property type="entry name" value="DNA/RNA_helicase_DEAH_CS"/>
</dbReference>
<dbReference type="PANTHER" id="PTHR18934">
    <property type="entry name" value="ATP-DEPENDENT RNA HELICASE"/>
    <property type="match status" value="1"/>
</dbReference>
<dbReference type="InterPro" id="IPR001650">
    <property type="entry name" value="Helicase_C-like"/>
</dbReference>
<sequence length="1293" mass="147047">MGKYRKRFNEKARAGMLAKQAALKRVRNKQFNVTDATTNEDDDDANTNFFGETENPNSEILKPMTQEEKSKRKRKMEQQLYSENSKETKLSKAKKKRLDKYIEHQIKREEKKVLFEKLSKTKVDTSILSSSKLLGVGRQTRKEEMIEALELERQGRGDERTKEILYEEREVKEWPPEGIDTRMSYESDGDEDEDDDDKYGEFSQSQTTFIDHRPSKFGGTGSGFTFSNITKKEKKESKKKYSWRLRVEKEDKKKLHMEEEKDFESSEEEEDEEEDHDDEEQEEDEAEDDDAEDDSEEDSEEGEDEDSYEDDKDSIEDDEDSIEDDEDSIEDEDTDDSESDDDQPRLLKNKPKHSSLAESFKQWAESQIKVMEGRENTLMPELSEKVKKQYLKQTVRDEDIDHSSDEENYISIDKTLKRNAYYVDVSRSEQVQQQRIGLPVFGEEHRLMEGIYHHDCVVICGETGSGKTTQVPQFLYEAGFGGPNPEYPGMIGITQPRRVAAVSMASRVGNELGNHKHRVGYQIRFDTTVENEGKPNGTAIKFMTDGVLLREMMTDLLLKKYSVLIIDEAHERNINTDILIGMLSRVVKLRRQYYQKDPNTYKPLKLIIMSATLRVSDFTENKVLFKSPPPVLKVEARQYPVSIHFSRHTKYDYIEEAFKKTCKIHKRLPSGGILIFMTGQNEITTLVKKLRAEFPFATKKKNKSFAYGNGMDIKVKSNINIEPEAEEVDFSIGEQTSVNDNDNDVDDYDSDSGSESDGFEECLDPDQSEDDPLYVLPLYSLLPTKEQMKVFDEAPKGSRICIVATNVAETSLTIPGIRYVVDCGRLKERKYNEETGVQSFEIDWVSKASADQRAGRAGRTGPGHCYRLFSSAIYEQYFPQFSKPEILRMPFESVVLSMKSMGIDNVVNFPFPTPPARESLANAERLLVNLGAVDDKGLVTELGKSMAMFPLSPRFAKVLIIGNQFGCLPYIICLMSALSVGELFLNEVEIGIVHKTQVDDDEEYDHQNDERNKQLRSKFYQSKAMFSRLDKSSDAFQLLSAICAYDHVPENKRKSFVDDNFIRLKTLEEIIKLRRQLSYIVKIYTKKDSIAQDDEGDDGIKPLAVPSKKQIVAIKQMLAAGFIDQVAIRGDLVDSEVRLGNKMSIGAIPYKTVSTSVEFGDGVDPFVYIHPSSILVQQGQVPPSYLVYQTINRGSSKKNVDDEGGSAQPIKLKIKPLVDISGKALTNVGKNSSLVTYSKPLGHPYAPKNITPTKRECYVIPRFGASIGKGGVGWDLPVVKMIQVKKGGQWVNS</sequence>
<feature type="compositionally biased region" description="Acidic residues" evidence="8">
    <location>
        <begin position="741"/>
        <end position="769"/>
    </location>
</feature>
<dbReference type="GO" id="GO:0016787">
    <property type="term" value="F:hydrolase activity"/>
    <property type="evidence" value="ECO:0007669"/>
    <property type="project" value="UniProtKB-KW"/>
</dbReference>
<gene>
    <name evidence="11" type="primary">ECM16</name>
    <name evidence="11" type="ORF">KQ657_002878</name>
</gene>
<dbReference type="GO" id="GO:0003723">
    <property type="term" value="F:RNA binding"/>
    <property type="evidence" value="ECO:0007669"/>
    <property type="project" value="TreeGrafter"/>
</dbReference>
<evidence type="ECO:0000313" key="11">
    <source>
        <dbReference type="EMBL" id="KAG7191742.1"/>
    </source>
</evidence>
<keyword evidence="6" id="KW-0067">ATP-binding</keyword>
<dbReference type="SMART" id="SM00487">
    <property type="entry name" value="DEXDc"/>
    <property type="match status" value="1"/>
</dbReference>
<dbReference type="OrthoDB" id="10253254at2759"/>
<reference evidence="11" key="1">
    <citation type="submission" date="2021-03" db="EMBL/GenBank/DDBJ databases">
        <authorList>
            <person name="Palmer J.M."/>
        </authorList>
    </citation>
    <scope>NUCLEOTIDE SEQUENCE</scope>
    <source>
        <strain evidence="11">ARV_011</strain>
    </source>
</reference>
<dbReference type="SMART" id="SM00490">
    <property type="entry name" value="HELICc"/>
    <property type="match status" value="1"/>
</dbReference>
<dbReference type="Pfam" id="PF21010">
    <property type="entry name" value="HA2_C"/>
    <property type="match status" value="1"/>
</dbReference>
<evidence type="ECO:0000256" key="3">
    <source>
        <dbReference type="ARBA" id="ARBA00022741"/>
    </source>
</evidence>
<keyword evidence="12" id="KW-1185">Reference proteome</keyword>
<dbReference type="Proteomes" id="UP000790833">
    <property type="component" value="Unassembled WGS sequence"/>
</dbReference>
<comment type="catalytic activity">
    <reaction evidence="7">
        <text>ATP + H2O = ADP + phosphate + H(+)</text>
        <dbReference type="Rhea" id="RHEA:13065"/>
        <dbReference type="ChEBI" id="CHEBI:15377"/>
        <dbReference type="ChEBI" id="CHEBI:15378"/>
        <dbReference type="ChEBI" id="CHEBI:30616"/>
        <dbReference type="ChEBI" id="CHEBI:43474"/>
        <dbReference type="ChEBI" id="CHEBI:456216"/>
        <dbReference type="EC" id="3.6.4.13"/>
    </reaction>
</comment>
<evidence type="ECO:0000313" key="12">
    <source>
        <dbReference type="Proteomes" id="UP000790833"/>
    </source>
</evidence>
<dbReference type="InterPro" id="IPR048333">
    <property type="entry name" value="HA2_WH"/>
</dbReference>
<dbReference type="SMART" id="SM00847">
    <property type="entry name" value="HA2"/>
    <property type="match status" value="1"/>
</dbReference>
<dbReference type="Pfam" id="PF00270">
    <property type="entry name" value="DEAD"/>
    <property type="match status" value="1"/>
</dbReference>
<dbReference type="InterPro" id="IPR014001">
    <property type="entry name" value="Helicase_ATP-bd"/>
</dbReference>
<feature type="region of interest" description="Disordered" evidence="8">
    <location>
        <begin position="732"/>
        <end position="769"/>
    </location>
</feature>
<feature type="domain" description="Helicase C-terminal" evidence="10">
    <location>
        <begin position="720"/>
        <end position="902"/>
    </location>
</feature>
<protein>
    <recommendedName>
        <fullName evidence="2">RNA helicase</fullName>
        <ecNumber evidence="2">3.6.4.13</ecNumber>
    </recommendedName>
</protein>
<dbReference type="CDD" id="cd17982">
    <property type="entry name" value="DEXHc_DHX37"/>
    <property type="match status" value="1"/>
</dbReference>
<dbReference type="PROSITE" id="PS51194">
    <property type="entry name" value="HELICASE_CTER"/>
    <property type="match status" value="1"/>
</dbReference>
<dbReference type="InterPro" id="IPR027417">
    <property type="entry name" value="P-loop_NTPase"/>
</dbReference>
<comment type="similarity">
    <text evidence="1">Belongs to the DEAD box helicase family. DEAH subfamily.</text>
</comment>
<comment type="caution">
    <text evidence="11">The sequence shown here is derived from an EMBL/GenBank/DDBJ whole genome shotgun (WGS) entry which is preliminary data.</text>
</comment>
<dbReference type="PROSITE" id="PS51192">
    <property type="entry name" value="HELICASE_ATP_BIND_1"/>
    <property type="match status" value="1"/>
</dbReference>
<feature type="region of interest" description="Disordered" evidence="8">
    <location>
        <begin position="153"/>
        <end position="358"/>
    </location>
</feature>
<proteinExistence type="inferred from homology"/>
<evidence type="ECO:0000256" key="2">
    <source>
        <dbReference type="ARBA" id="ARBA00012552"/>
    </source>
</evidence>
<dbReference type="EMBL" id="JAHMUF010000024">
    <property type="protein sequence ID" value="KAG7191742.1"/>
    <property type="molecule type" value="Genomic_DNA"/>
</dbReference>
<dbReference type="Pfam" id="PF07717">
    <property type="entry name" value="OB_NTP_bind"/>
    <property type="match status" value="1"/>
</dbReference>
<dbReference type="Gene3D" id="1.20.120.1080">
    <property type="match status" value="1"/>
</dbReference>
<dbReference type="InterPro" id="IPR011545">
    <property type="entry name" value="DEAD/DEAH_box_helicase_dom"/>
</dbReference>
<dbReference type="RefSeq" id="XP_043047294.1">
    <property type="nucleotide sequence ID" value="XM_043193625.1"/>
</dbReference>
<dbReference type="GO" id="GO:1990904">
    <property type="term" value="C:ribonucleoprotein complex"/>
    <property type="evidence" value="ECO:0007669"/>
    <property type="project" value="UniProtKB-ARBA"/>
</dbReference>
<dbReference type="GO" id="GO:0000462">
    <property type="term" value="P:maturation of SSU-rRNA from tricistronic rRNA transcript (SSU-rRNA, 5.8S rRNA, LSU-rRNA)"/>
    <property type="evidence" value="ECO:0007669"/>
    <property type="project" value="TreeGrafter"/>
</dbReference>
<dbReference type="Pfam" id="PF00271">
    <property type="entry name" value="Helicase_C"/>
    <property type="match status" value="1"/>
</dbReference>
<keyword evidence="3" id="KW-0547">Nucleotide-binding</keyword>
<dbReference type="PANTHER" id="PTHR18934:SF99">
    <property type="entry name" value="ATP-DEPENDENT RNA HELICASE DHX37-RELATED"/>
    <property type="match status" value="1"/>
</dbReference>
<dbReference type="GO" id="GO:0005524">
    <property type="term" value="F:ATP binding"/>
    <property type="evidence" value="ECO:0007669"/>
    <property type="project" value="UniProtKB-KW"/>
</dbReference>
<feature type="compositionally biased region" description="Basic and acidic residues" evidence="8">
    <location>
        <begin position="245"/>
        <end position="259"/>
    </location>
</feature>
<dbReference type="GO" id="GO:0005730">
    <property type="term" value="C:nucleolus"/>
    <property type="evidence" value="ECO:0007669"/>
    <property type="project" value="TreeGrafter"/>
</dbReference>
<dbReference type="InterPro" id="IPR007502">
    <property type="entry name" value="Helicase-assoc_dom"/>
</dbReference>
<evidence type="ECO:0000259" key="10">
    <source>
        <dbReference type="PROSITE" id="PS51194"/>
    </source>
</evidence>
<feature type="compositionally biased region" description="Acidic residues" evidence="8">
    <location>
        <begin position="187"/>
        <end position="198"/>
    </location>
</feature>
<dbReference type="PROSITE" id="PS00690">
    <property type="entry name" value="DEAH_ATP_HELICASE"/>
    <property type="match status" value="1"/>
</dbReference>
<evidence type="ECO:0000256" key="4">
    <source>
        <dbReference type="ARBA" id="ARBA00022801"/>
    </source>
</evidence>
<dbReference type="SUPFAM" id="SSF52540">
    <property type="entry name" value="P-loop containing nucleoside triphosphate hydrolases"/>
    <property type="match status" value="1"/>
</dbReference>
<dbReference type="CDD" id="cd18791">
    <property type="entry name" value="SF2_C_RHA"/>
    <property type="match status" value="1"/>
</dbReference>
<evidence type="ECO:0000256" key="5">
    <source>
        <dbReference type="ARBA" id="ARBA00022806"/>
    </source>
</evidence>
<dbReference type="GO" id="GO:0003724">
    <property type="term" value="F:RNA helicase activity"/>
    <property type="evidence" value="ECO:0007669"/>
    <property type="project" value="UniProtKB-EC"/>
</dbReference>
<feature type="compositionally biased region" description="Basic and acidic residues" evidence="8">
    <location>
        <begin position="153"/>
        <end position="185"/>
    </location>
</feature>
<dbReference type="InterPro" id="IPR011709">
    <property type="entry name" value="DEAD-box_helicase_OB_fold"/>
</dbReference>
<dbReference type="FunFam" id="3.40.50.300:FF:000637">
    <property type="entry name" value="ATP-dependent RNA helicase DHX37/DHR1"/>
    <property type="match status" value="1"/>
</dbReference>
<feature type="region of interest" description="Disordered" evidence="8">
    <location>
        <begin position="32"/>
        <end position="96"/>
    </location>
</feature>
<dbReference type="Gene3D" id="3.40.50.300">
    <property type="entry name" value="P-loop containing nucleotide triphosphate hydrolases"/>
    <property type="match status" value="2"/>
</dbReference>
<evidence type="ECO:0000256" key="7">
    <source>
        <dbReference type="ARBA" id="ARBA00047984"/>
    </source>
</evidence>
<dbReference type="EC" id="3.6.4.13" evidence="2"/>
<keyword evidence="4" id="KW-0378">Hydrolase</keyword>
<evidence type="ECO:0000256" key="8">
    <source>
        <dbReference type="SAM" id="MobiDB-lite"/>
    </source>
</evidence>
<accession>A0A9P8AH39</accession>
<evidence type="ECO:0000259" key="9">
    <source>
        <dbReference type="PROSITE" id="PS51192"/>
    </source>
</evidence>
<organism evidence="11 12">
    <name type="scientific">Scheffersomyces spartinae</name>
    <dbReference type="NCBI Taxonomy" id="45513"/>
    <lineage>
        <taxon>Eukaryota</taxon>
        <taxon>Fungi</taxon>
        <taxon>Dikarya</taxon>
        <taxon>Ascomycota</taxon>
        <taxon>Saccharomycotina</taxon>
        <taxon>Pichiomycetes</taxon>
        <taxon>Debaryomycetaceae</taxon>
        <taxon>Scheffersomyces</taxon>
    </lineage>
</organism>
<evidence type="ECO:0000256" key="1">
    <source>
        <dbReference type="ARBA" id="ARBA00008792"/>
    </source>
</evidence>
<feature type="domain" description="Helicase ATP-binding" evidence="9">
    <location>
        <begin position="448"/>
        <end position="631"/>
    </location>
</feature>